<reference evidence="1 2" key="2">
    <citation type="journal article" date="2023" name="ChemBioChem">
        <title>Acyltransferase Domain Exchange between Two Independent Type I Polyketide Synthases in the Same Producer Strain of Macrolide Antibiotics.</title>
        <authorList>
            <person name="Kudo F."/>
            <person name="Kishikawa K."/>
            <person name="Tsuboi K."/>
            <person name="Kido T."/>
            <person name="Usui T."/>
            <person name="Hashimoto J."/>
            <person name="Shin-Ya K."/>
            <person name="Miyanaga A."/>
            <person name="Eguchi T."/>
        </authorList>
    </citation>
    <scope>NUCLEOTIDE SEQUENCE [LARGE SCALE GENOMIC DNA]</scope>
    <source>
        <strain evidence="1 2">A-8890</strain>
    </source>
</reference>
<reference evidence="1 2" key="1">
    <citation type="journal article" date="2010" name="ChemBioChem">
        <title>Cloning and characterization of the biosynthetic gene cluster of 16-membered macrolide antibiotic FD-891: involvement of a dual functional cytochrome P450 monooxygenase catalyzing epoxidation and hydroxylation.</title>
        <authorList>
            <person name="Kudo F."/>
            <person name="Motegi A."/>
            <person name="Mizoue K."/>
            <person name="Eguchi T."/>
        </authorList>
    </citation>
    <scope>NUCLEOTIDE SEQUENCE [LARGE SCALE GENOMIC DNA]</scope>
    <source>
        <strain evidence="1 2">A-8890</strain>
    </source>
</reference>
<sequence length="216" mass="23961">MITIADRTLSRLVAQTRPHVGNLIDAEAVQCITFDHDGRHLYAMATNRFTIAVSRTQVTGGGDEPWSAIVHRTQLPEVAAAVKLLDTDTVQLERTEDRLILSGKRGHRVAVDLSTYAKEPLDWRKLLLPALEKPAADAQMAMDPRFFGAWKNLPKPVQMWSTGEGRMSLIVAADFLGGQMPLRREGADLELRRELDAWAAAKREEEEPETAQPAAA</sequence>
<dbReference type="Gene3D" id="3.10.150.10">
    <property type="entry name" value="DNA Polymerase III, subunit A, domain 2"/>
    <property type="match status" value="1"/>
</dbReference>
<evidence type="ECO:0000313" key="2">
    <source>
        <dbReference type="Proteomes" id="UP001321542"/>
    </source>
</evidence>
<evidence type="ECO:0000313" key="1">
    <source>
        <dbReference type="EMBL" id="BBC30060.1"/>
    </source>
</evidence>
<evidence type="ECO:0008006" key="3">
    <source>
        <dbReference type="Google" id="ProtNLM"/>
    </source>
</evidence>
<keyword evidence="2" id="KW-1185">Reference proteome</keyword>
<protein>
    <recommendedName>
        <fullName evidence="3">DNA polymerase III beta sliding clamp central domain-containing protein</fullName>
    </recommendedName>
</protein>
<dbReference type="RefSeq" id="WP_286248376.1">
    <property type="nucleotide sequence ID" value="NZ_AP018448.1"/>
</dbReference>
<dbReference type="Proteomes" id="UP001321542">
    <property type="component" value="Chromosome"/>
</dbReference>
<organism evidence="1 2">
    <name type="scientific">Streptomyces graminofaciens</name>
    <dbReference type="NCBI Taxonomy" id="68212"/>
    <lineage>
        <taxon>Bacteria</taxon>
        <taxon>Bacillati</taxon>
        <taxon>Actinomycetota</taxon>
        <taxon>Actinomycetes</taxon>
        <taxon>Kitasatosporales</taxon>
        <taxon>Streptomycetaceae</taxon>
        <taxon>Streptomyces</taxon>
    </lineage>
</organism>
<gene>
    <name evidence="1" type="ORF">SGFS_013540</name>
</gene>
<proteinExistence type="predicted"/>
<dbReference type="EMBL" id="AP018448">
    <property type="protein sequence ID" value="BBC30060.1"/>
    <property type="molecule type" value="Genomic_DNA"/>
</dbReference>
<accession>A0ABN5VAX8</accession>
<name>A0ABN5VAX8_9ACTN</name>